<keyword evidence="7 8" id="KW-0472">Membrane</keyword>
<dbReference type="SMART" id="SM00831">
    <property type="entry name" value="Cation_ATPase_N"/>
    <property type="match status" value="1"/>
</dbReference>
<evidence type="ECO:0000256" key="7">
    <source>
        <dbReference type="ARBA" id="ARBA00023136"/>
    </source>
</evidence>
<dbReference type="InterPro" id="IPR004014">
    <property type="entry name" value="ATPase_P-typ_cation-transptr_N"/>
</dbReference>
<dbReference type="PANTHER" id="PTHR42861">
    <property type="entry name" value="CALCIUM-TRANSPORTING ATPASE"/>
    <property type="match status" value="1"/>
</dbReference>
<dbReference type="Pfam" id="PF00702">
    <property type="entry name" value="Hydrolase"/>
    <property type="match status" value="1"/>
</dbReference>
<feature type="transmembrane region" description="Helical" evidence="8">
    <location>
        <begin position="753"/>
        <end position="773"/>
    </location>
</feature>
<dbReference type="SUPFAM" id="SSF81665">
    <property type="entry name" value="Calcium ATPase, transmembrane domain M"/>
    <property type="match status" value="1"/>
</dbReference>
<gene>
    <name evidence="10" type="ORF">Q8A70_06170</name>
</gene>
<accession>A0ABU0YJK8</accession>
<sequence length="846" mass="90361">MAIEDTRTGLTAAEAAARLRRFGPNALADPDHRNLARLVVEVLREPMFLMLVVAAGLYLLLGDLGEGLLLGGFAIINLGLVAGQEWRTERVLESLRDLSSPRALVIRDGREQRIAGRDVVPGDLVILVEGDRVPADGRLIACRDLQIDESLLTGESVPVRKQAGAPGAEAMPPGGDDLPFVYSGTLVVKGEGLAEIHATGAGSEIGKIGARLATLEPEPTLIQKATARLVQRFAVFGIGVSLLVFLLYGILRGGWLEGILAGLTVAMSMLPEEFPMVLTVFLALGALRLSRQKVLTRRSAAIESLGAASILCVDKTGTLTENRMTIACLYADGGFHDVAAQDTELPEPFHAVAEFAILASKRRPFDPMELAMQRLGQGTLAGTEHLHPAWSMVREYELQPGFLAMTRVWDADPVDPDDGYVLAAKGAPEAIVDLCHLPEAERLTIDEAVRTMAGRGLRVIAVARGHTMQETLPSLQHDLDFTFVGLVGLADPLRPEAAAAIAECRQAGIGVAMITGDYAATATAIGRQAGLERPDNVLAGPELAKLDDAALAQRIAGTRIFARIVPEQKLRLVQAFKARGDVVAMTGDGVNDAPALKAAHIGVAMGGRGSDVAREAASVVLLDDNFAALVAAVAQGRRIFDNLRKAMVFIVAVHVPIAGLALLPLAFGWPLLLFPAHVVFLEMLIDPICSIVLEAEPAERDAMRRPPRRRDEPILSRRSLLFGLAQGLTALIAILLLYGWSLREGMSQDEARGLAFTALIAANVFLVLVNRAWGSAPFRGFLRPNRALVIVVVSAAAALSLVLYVPVLERLFQFDAPGPGLFALALGIGAGSVAWFELLKPLRTGR</sequence>
<feature type="transmembrane region" description="Helical" evidence="8">
    <location>
        <begin position="646"/>
        <end position="667"/>
    </location>
</feature>
<dbReference type="Gene3D" id="1.20.1110.10">
    <property type="entry name" value="Calcium-transporting ATPase, transmembrane domain"/>
    <property type="match status" value="2"/>
</dbReference>
<reference evidence="11" key="1">
    <citation type="submission" date="2023-08" db="EMBL/GenBank/DDBJ databases">
        <title>Rhodospirillaceae gen. nov., a novel taxon isolated from the Yangtze River Yuezi River estuary sludge.</title>
        <authorList>
            <person name="Ruan L."/>
        </authorList>
    </citation>
    <scope>NUCLEOTIDE SEQUENCE [LARGE SCALE GENOMIC DNA]</scope>
    <source>
        <strain evidence="11">R-7</strain>
    </source>
</reference>
<dbReference type="InterPro" id="IPR023298">
    <property type="entry name" value="ATPase_P-typ_TM_dom_sf"/>
</dbReference>
<dbReference type="PRINTS" id="PR00120">
    <property type="entry name" value="HATPASE"/>
</dbReference>
<keyword evidence="2 8" id="KW-0812">Transmembrane</keyword>
<dbReference type="InterPro" id="IPR001757">
    <property type="entry name" value="P_typ_ATPase"/>
</dbReference>
<feature type="transmembrane region" description="Helical" evidence="8">
    <location>
        <begin position="233"/>
        <end position="254"/>
    </location>
</feature>
<dbReference type="Proteomes" id="UP001230156">
    <property type="component" value="Unassembled WGS sequence"/>
</dbReference>
<evidence type="ECO:0000256" key="4">
    <source>
        <dbReference type="ARBA" id="ARBA00022840"/>
    </source>
</evidence>
<dbReference type="SUPFAM" id="SSF81653">
    <property type="entry name" value="Calcium ATPase, transduction domain A"/>
    <property type="match status" value="1"/>
</dbReference>
<dbReference type="InterPro" id="IPR006068">
    <property type="entry name" value="ATPase_P-typ_cation-transptr_C"/>
</dbReference>
<dbReference type="RefSeq" id="WP_379954642.1">
    <property type="nucleotide sequence ID" value="NZ_JAUYVI010000002.1"/>
</dbReference>
<keyword evidence="6 8" id="KW-1133">Transmembrane helix</keyword>
<dbReference type="InterPro" id="IPR018303">
    <property type="entry name" value="ATPase_P-typ_P_site"/>
</dbReference>
<feature type="transmembrane region" description="Helical" evidence="8">
    <location>
        <begin position="785"/>
        <end position="807"/>
    </location>
</feature>
<organism evidence="10 11">
    <name type="scientific">Dongia sedimenti</name>
    <dbReference type="NCBI Taxonomy" id="3064282"/>
    <lineage>
        <taxon>Bacteria</taxon>
        <taxon>Pseudomonadati</taxon>
        <taxon>Pseudomonadota</taxon>
        <taxon>Alphaproteobacteria</taxon>
        <taxon>Rhodospirillales</taxon>
        <taxon>Dongiaceae</taxon>
        <taxon>Dongia</taxon>
    </lineage>
</organism>
<dbReference type="InterPro" id="IPR008250">
    <property type="entry name" value="ATPase_P-typ_transduc_dom_A_sf"/>
</dbReference>
<feature type="transmembrane region" description="Helical" evidence="8">
    <location>
        <begin position="274"/>
        <end position="290"/>
    </location>
</feature>
<evidence type="ECO:0000256" key="8">
    <source>
        <dbReference type="SAM" id="Phobius"/>
    </source>
</evidence>
<dbReference type="SFLD" id="SFLDG00002">
    <property type="entry name" value="C1.7:_P-type_atpase_like"/>
    <property type="match status" value="1"/>
</dbReference>
<keyword evidence="4" id="KW-0067">ATP-binding</keyword>
<dbReference type="NCBIfam" id="TIGR01494">
    <property type="entry name" value="ATPase_P-type"/>
    <property type="match status" value="2"/>
</dbReference>
<comment type="subcellular location">
    <subcellularLocation>
        <location evidence="1">Membrane</location>
        <topology evidence="1">Multi-pass membrane protein</topology>
    </subcellularLocation>
</comment>
<evidence type="ECO:0000256" key="1">
    <source>
        <dbReference type="ARBA" id="ARBA00004141"/>
    </source>
</evidence>
<evidence type="ECO:0000256" key="3">
    <source>
        <dbReference type="ARBA" id="ARBA00022741"/>
    </source>
</evidence>
<dbReference type="EMBL" id="JAUYVI010000002">
    <property type="protein sequence ID" value="MDQ7247241.1"/>
    <property type="molecule type" value="Genomic_DNA"/>
</dbReference>
<evidence type="ECO:0000259" key="9">
    <source>
        <dbReference type="SMART" id="SM00831"/>
    </source>
</evidence>
<feature type="transmembrane region" description="Helical" evidence="8">
    <location>
        <begin position="819"/>
        <end position="839"/>
    </location>
</feature>
<dbReference type="PROSITE" id="PS00154">
    <property type="entry name" value="ATPASE_E1_E2"/>
    <property type="match status" value="1"/>
</dbReference>
<feature type="transmembrane region" description="Helical" evidence="8">
    <location>
        <begin position="719"/>
        <end position="741"/>
    </location>
</feature>
<dbReference type="Gene3D" id="2.70.150.10">
    <property type="entry name" value="Calcium-transporting ATPase, cytoplasmic transduction domain A"/>
    <property type="match status" value="1"/>
</dbReference>
<dbReference type="Gene3D" id="3.40.50.1000">
    <property type="entry name" value="HAD superfamily/HAD-like"/>
    <property type="match status" value="2"/>
</dbReference>
<dbReference type="Pfam" id="PF00690">
    <property type="entry name" value="Cation_ATPase_N"/>
    <property type="match status" value="1"/>
</dbReference>
<dbReference type="InterPro" id="IPR036412">
    <property type="entry name" value="HAD-like_sf"/>
</dbReference>
<evidence type="ECO:0000313" key="10">
    <source>
        <dbReference type="EMBL" id="MDQ7247241.1"/>
    </source>
</evidence>
<evidence type="ECO:0000256" key="6">
    <source>
        <dbReference type="ARBA" id="ARBA00022989"/>
    </source>
</evidence>
<feature type="transmembrane region" description="Helical" evidence="8">
    <location>
        <begin position="67"/>
        <end position="86"/>
    </location>
</feature>
<comment type="caution">
    <text evidence="10">The sequence shown here is derived from an EMBL/GenBank/DDBJ whole genome shotgun (WGS) entry which is preliminary data.</text>
</comment>
<feature type="domain" description="Cation-transporting P-type ATPase N-terminal" evidence="9">
    <location>
        <begin position="1"/>
        <end position="63"/>
    </location>
</feature>
<feature type="transmembrane region" description="Helical" evidence="8">
    <location>
        <begin position="673"/>
        <end position="698"/>
    </location>
</feature>
<evidence type="ECO:0000313" key="11">
    <source>
        <dbReference type="Proteomes" id="UP001230156"/>
    </source>
</evidence>
<protein>
    <submittedName>
        <fullName evidence="10">Cation-translocating P-type ATPase</fullName>
    </submittedName>
</protein>
<dbReference type="PRINTS" id="PR00119">
    <property type="entry name" value="CATATPASE"/>
</dbReference>
<dbReference type="Gene3D" id="3.40.1110.10">
    <property type="entry name" value="Calcium-transporting ATPase, cytoplasmic domain N"/>
    <property type="match status" value="2"/>
</dbReference>
<evidence type="ECO:0000256" key="2">
    <source>
        <dbReference type="ARBA" id="ARBA00022692"/>
    </source>
</evidence>
<dbReference type="InterPro" id="IPR059000">
    <property type="entry name" value="ATPase_P-type_domA"/>
</dbReference>
<keyword evidence="11" id="KW-1185">Reference proteome</keyword>
<dbReference type="SUPFAM" id="SSF56784">
    <property type="entry name" value="HAD-like"/>
    <property type="match status" value="1"/>
</dbReference>
<evidence type="ECO:0000256" key="5">
    <source>
        <dbReference type="ARBA" id="ARBA00022967"/>
    </source>
</evidence>
<keyword evidence="3" id="KW-0547">Nucleotide-binding</keyword>
<dbReference type="SFLD" id="SFLDS00003">
    <property type="entry name" value="Haloacid_Dehalogenase"/>
    <property type="match status" value="1"/>
</dbReference>
<dbReference type="Pfam" id="PF00122">
    <property type="entry name" value="E1-E2_ATPase"/>
    <property type="match status" value="1"/>
</dbReference>
<dbReference type="InterPro" id="IPR044492">
    <property type="entry name" value="P_typ_ATPase_HD_dom"/>
</dbReference>
<name>A0ABU0YJK8_9PROT</name>
<dbReference type="Pfam" id="PF00689">
    <property type="entry name" value="Cation_ATPase_C"/>
    <property type="match status" value="1"/>
</dbReference>
<dbReference type="InterPro" id="IPR023299">
    <property type="entry name" value="ATPase_P-typ_cyto_dom_N"/>
</dbReference>
<dbReference type="InterPro" id="IPR023214">
    <property type="entry name" value="HAD_sf"/>
</dbReference>
<proteinExistence type="predicted"/>
<keyword evidence="5" id="KW-1278">Translocase</keyword>
<dbReference type="SFLD" id="SFLDF00027">
    <property type="entry name" value="p-type_atpase"/>
    <property type="match status" value="1"/>
</dbReference>